<protein>
    <submittedName>
        <fullName evidence="4">Uncharacterized protein</fullName>
    </submittedName>
</protein>
<gene>
    <name evidence="4" type="ORF">LY89DRAFT_674909</name>
</gene>
<dbReference type="RefSeq" id="XP_018065147.1">
    <property type="nucleotide sequence ID" value="XM_018213468.1"/>
</dbReference>
<keyword evidence="5" id="KW-1185">Reference proteome</keyword>
<keyword evidence="3" id="KW-0732">Signal</keyword>
<evidence type="ECO:0000256" key="2">
    <source>
        <dbReference type="SAM" id="MobiDB-lite"/>
    </source>
</evidence>
<dbReference type="EMBL" id="KQ947428">
    <property type="protein sequence ID" value="KUJ10792.1"/>
    <property type="molecule type" value="Genomic_DNA"/>
</dbReference>
<dbReference type="GeneID" id="28823194"/>
<dbReference type="InParanoid" id="A0A194WT43"/>
<feature type="compositionally biased region" description="Basic and acidic residues" evidence="2">
    <location>
        <begin position="175"/>
        <end position="187"/>
    </location>
</feature>
<organism evidence="4 5">
    <name type="scientific">Mollisia scopiformis</name>
    <name type="common">Conifer needle endophyte fungus</name>
    <name type="synonym">Phialocephala scopiformis</name>
    <dbReference type="NCBI Taxonomy" id="149040"/>
    <lineage>
        <taxon>Eukaryota</taxon>
        <taxon>Fungi</taxon>
        <taxon>Dikarya</taxon>
        <taxon>Ascomycota</taxon>
        <taxon>Pezizomycotina</taxon>
        <taxon>Leotiomycetes</taxon>
        <taxon>Helotiales</taxon>
        <taxon>Mollisiaceae</taxon>
        <taxon>Mollisia</taxon>
    </lineage>
</organism>
<evidence type="ECO:0000313" key="5">
    <source>
        <dbReference type="Proteomes" id="UP000070700"/>
    </source>
</evidence>
<dbReference type="AlphaFoldDB" id="A0A194WT43"/>
<sequence length="273" mass="31009">MDGRCMFTSLGLILFFVVLVLQLDSHTRRHLQSLESRNHALTEALSAMDKEITELKSERLRREVALMKAIGTSREEVRGLKREFREYVDMLHEEIELERSVDMEEKLCLIRGMKDLAGVRESEVYDGGSDQMLEGLGIDFGGLNGDSDVSETIESEADKETLRLRINAEDAWERWERSDQSRRRGSGEPEYEQNTDQAVGESDGTSDPERDGDILGDLENEVAVEDSDAQPTQGDRLFPSKREFPLTKQGQSMKRSFTDPGVEAQLDNIFELE</sequence>
<feature type="compositionally biased region" description="Acidic residues" evidence="2">
    <location>
        <begin position="214"/>
        <end position="228"/>
    </location>
</feature>
<dbReference type="Proteomes" id="UP000070700">
    <property type="component" value="Unassembled WGS sequence"/>
</dbReference>
<dbReference type="OrthoDB" id="3555232at2759"/>
<proteinExistence type="predicted"/>
<feature type="chain" id="PRO_5008267416" evidence="3">
    <location>
        <begin position="23"/>
        <end position="273"/>
    </location>
</feature>
<feature type="region of interest" description="Disordered" evidence="2">
    <location>
        <begin position="175"/>
        <end position="260"/>
    </location>
</feature>
<keyword evidence="1" id="KW-0175">Coiled coil</keyword>
<feature type="signal peptide" evidence="3">
    <location>
        <begin position="1"/>
        <end position="22"/>
    </location>
</feature>
<feature type="coiled-coil region" evidence="1">
    <location>
        <begin position="31"/>
        <end position="58"/>
    </location>
</feature>
<accession>A0A194WT43</accession>
<reference evidence="4 5" key="1">
    <citation type="submission" date="2015-10" db="EMBL/GenBank/DDBJ databases">
        <title>Full genome of DAOMC 229536 Phialocephala scopiformis, a fungal endophyte of spruce producing the potent anti-insectan compound rugulosin.</title>
        <authorList>
            <consortium name="DOE Joint Genome Institute"/>
            <person name="Walker A.K."/>
            <person name="Frasz S.L."/>
            <person name="Seifert K.A."/>
            <person name="Miller J.D."/>
            <person name="Mondo S.J."/>
            <person name="Labutti K."/>
            <person name="Lipzen A."/>
            <person name="Dockter R."/>
            <person name="Kennedy M."/>
            <person name="Grigoriev I.V."/>
            <person name="Spatafora J.W."/>
        </authorList>
    </citation>
    <scope>NUCLEOTIDE SEQUENCE [LARGE SCALE GENOMIC DNA]</scope>
    <source>
        <strain evidence="4 5">CBS 120377</strain>
    </source>
</reference>
<evidence type="ECO:0000256" key="1">
    <source>
        <dbReference type="SAM" id="Coils"/>
    </source>
</evidence>
<dbReference type="KEGG" id="psco:LY89DRAFT_674909"/>
<evidence type="ECO:0000256" key="3">
    <source>
        <dbReference type="SAM" id="SignalP"/>
    </source>
</evidence>
<evidence type="ECO:0000313" key="4">
    <source>
        <dbReference type="EMBL" id="KUJ10792.1"/>
    </source>
</evidence>
<name>A0A194WT43_MOLSC</name>